<proteinExistence type="predicted"/>
<feature type="domain" description="Alpha-D-phosphohexomutase C-terminal" evidence="1">
    <location>
        <begin position="71"/>
        <end position="124"/>
    </location>
</feature>
<dbReference type="GO" id="GO:0016868">
    <property type="term" value="F:intramolecular phosphotransferase activity"/>
    <property type="evidence" value="ECO:0007669"/>
    <property type="project" value="InterPro"/>
</dbReference>
<reference evidence="2" key="1">
    <citation type="journal article" date="2014" name="Front. Microbiol.">
        <title>High frequency of phylogenetically diverse reductive dehalogenase-homologous genes in deep subseafloor sedimentary metagenomes.</title>
        <authorList>
            <person name="Kawai M."/>
            <person name="Futagami T."/>
            <person name="Toyoda A."/>
            <person name="Takaki Y."/>
            <person name="Nishi S."/>
            <person name="Hori S."/>
            <person name="Arai W."/>
            <person name="Tsubouchi T."/>
            <person name="Morono Y."/>
            <person name="Uchiyama I."/>
            <person name="Ito T."/>
            <person name="Fujiyama A."/>
            <person name="Inagaki F."/>
            <person name="Takami H."/>
        </authorList>
    </citation>
    <scope>NUCLEOTIDE SEQUENCE</scope>
    <source>
        <strain evidence="2">Expedition CK06-06</strain>
    </source>
</reference>
<dbReference type="EMBL" id="BARS01009355">
    <property type="protein sequence ID" value="GAF73483.1"/>
    <property type="molecule type" value="Genomic_DNA"/>
</dbReference>
<dbReference type="SUPFAM" id="SSF55957">
    <property type="entry name" value="Phosphoglucomutase, C-terminal domain"/>
    <property type="match status" value="1"/>
</dbReference>
<sequence>VMDLLAAEITSKTGRDPGEHYNTLVEMFGSPVYERLDEAANLEQRAVLQKLSPNQITASDLAGEEIIAKLTEAPGNGASIGGLKVVTENGWFAARPSGTEDIYKVYAESFKGKEHLTQIQEEACAIIRAAFSSAGV</sequence>
<accession>X0RXI1</accession>
<evidence type="ECO:0000259" key="1">
    <source>
        <dbReference type="Pfam" id="PF00408"/>
    </source>
</evidence>
<dbReference type="InterPro" id="IPR036900">
    <property type="entry name" value="A-D-PHexomutase_C_sf"/>
</dbReference>
<organism evidence="2">
    <name type="scientific">marine sediment metagenome</name>
    <dbReference type="NCBI Taxonomy" id="412755"/>
    <lineage>
        <taxon>unclassified sequences</taxon>
        <taxon>metagenomes</taxon>
        <taxon>ecological metagenomes</taxon>
    </lineage>
</organism>
<dbReference type="Pfam" id="PF00408">
    <property type="entry name" value="PGM_PMM_IV"/>
    <property type="match status" value="1"/>
</dbReference>
<protein>
    <recommendedName>
        <fullName evidence="1">Alpha-D-phosphohexomutase C-terminal domain-containing protein</fullName>
    </recommendedName>
</protein>
<evidence type="ECO:0000313" key="2">
    <source>
        <dbReference type="EMBL" id="GAF73483.1"/>
    </source>
</evidence>
<feature type="non-terminal residue" evidence="2">
    <location>
        <position position="1"/>
    </location>
</feature>
<gene>
    <name evidence="2" type="ORF">S01H1_17610</name>
</gene>
<dbReference type="AlphaFoldDB" id="X0RXI1"/>
<comment type="caution">
    <text evidence="2">The sequence shown here is derived from an EMBL/GenBank/DDBJ whole genome shotgun (WGS) entry which is preliminary data.</text>
</comment>
<dbReference type="Gene3D" id="3.30.310.50">
    <property type="entry name" value="Alpha-D-phosphohexomutase, C-terminal domain"/>
    <property type="match status" value="1"/>
</dbReference>
<dbReference type="InterPro" id="IPR005843">
    <property type="entry name" value="A-D-PHexomutase_C"/>
</dbReference>
<name>X0RXI1_9ZZZZ</name>